<proteinExistence type="predicted"/>
<dbReference type="Proteomes" id="UP001056120">
    <property type="component" value="Linkage Group LG04"/>
</dbReference>
<organism evidence="1 2">
    <name type="scientific">Smallanthus sonchifolius</name>
    <dbReference type="NCBI Taxonomy" id="185202"/>
    <lineage>
        <taxon>Eukaryota</taxon>
        <taxon>Viridiplantae</taxon>
        <taxon>Streptophyta</taxon>
        <taxon>Embryophyta</taxon>
        <taxon>Tracheophyta</taxon>
        <taxon>Spermatophyta</taxon>
        <taxon>Magnoliopsida</taxon>
        <taxon>eudicotyledons</taxon>
        <taxon>Gunneridae</taxon>
        <taxon>Pentapetalae</taxon>
        <taxon>asterids</taxon>
        <taxon>campanulids</taxon>
        <taxon>Asterales</taxon>
        <taxon>Asteraceae</taxon>
        <taxon>Asteroideae</taxon>
        <taxon>Heliantheae alliance</taxon>
        <taxon>Millerieae</taxon>
        <taxon>Smallanthus</taxon>
    </lineage>
</organism>
<name>A0ACB9JGX5_9ASTR</name>
<keyword evidence="2" id="KW-1185">Reference proteome</keyword>
<evidence type="ECO:0000313" key="1">
    <source>
        <dbReference type="EMBL" id="KAI3818810.1"/>
    </source>
</evidence>
<evidence type="ECO:0000313" key="2">
    <source>
        <dbReference type="Proteomes" id="UP001056120"/>
    </source>
</evidence>
<dbReference type="EMBL" id="CM042021">
    <property type="protein sequence ID" value="KAI3818810.1"/>
    <property type="molecule type" value="Genomic_DNA"/>
</dbReference>
<accession>A0ACB9JGX5</accession>
<reference evidence="2" key="1">
    <citation type="journal article" date="2022" name="Mol. Ecol. Resour.">
        <title>The genomes of chicory, endive, great burdock and yacon provide insights into Asteraceae palaeo-polyploidization history and plant inulin production.</title>
        <authorList>
            <person name="Fan W."/>
            <person name="Wang S."/>
            <person name="Wang H."/>
            <person name="Wang A."/>
            <person name="Jiang F."/>
            <person name="Liu H."/>
            <person name="Zhao H."/>
            <person name="Xu D."/>
            <person name="Zhang Y."/>
        </authorList>
    </citation>
    <scope>NUCLEOTIDE SEQUENCE [LARGE SCALE GENOMIC DNA]</scope>
    <source>
        <strain evidence="2">cv. Yunnan</strain>
    </source>
</reference>
<reference evidence="1 2" key="2">
    <citation type="journal article" date="2022" name="Mol. Ecol. Resour.">
        <title>The genomes of chicory, endive, great burdock and yacon provide insights into Asteraceae paleo-polyploidization history and plant inulin production.</title>
        <authorList>
            <person name="Fan W."/>
            <person name="Wang S."/>
            <person name="Wang H."/>
            <person name="Wang A."/>
            <person name="Jiang F."/>
            <person name="Liu H."/>
            <person name="Zhao H."/>
            <person name="Xu D."/>
            <person name="Zhang Y."/>
        </authorList>
    </citation>
    <scope>NUCLEOTIDE SEQUENCE [LARGE SCALE GENOMIC DNA]</scope>
    <source>
        <strain evidence="2">cv. Yunnan</strain>
        <tissue evidence="1">Leaves</tissue>
    </source>
</reference>
<comment type="caution">
    <text evidence="1">The sequence shown here is derived from an EMBL/GenBank/DDBJ whole genome shotgun (WGS) entry which is preliminary data.</text>
</comment>
<sequence length="407" mass="44891">MSVITMIDGVKRMMHTDDIKAIPMRKKYAKVSSIDNKSPCGFGSSTQNSSTKKIFWGLHSIFQRPDGHSNQSTMAPITCHYLSVTCTATPVNQDSTLPTKIILPNKKPQKWSTGVAPGDYGGPPTTTKLRKYWGGEKEDPITSDELIWNRDFMPHMKRLIGDSDDSLSDPRLSPVQEEPSGFLSLNRAMSLDSMEVDLSKKLTTSNPITQKQVKASQVTNTVSRKWRPAPTRREQDKWDRATKAATGGSDVMFREARRPKGDPKLLAAESRKQYKKLKNKMQILTLAIGGVGLVSAYVSYTPEIAASYGAGLVGSLVYMRMLGNSIDGMADGARGVIKGAIGQPRLLVPVALVMIYNRWNGIIVPEYGLMHLELIPMLVGFFTYKIATFTQAIEEAISVVSNKAQTD</sequence>
<gene>
    <name evidence="1" type="ORF">L1987_12628</name>
</gene>
<protein>
    <submittedName>
        <fullName evidence="1">Uncharacterized protein</fullName>
    </submittedName>
</protein>